<keyword evidence="1" id="KW-1133">Transmembrane helix</keyword>
<gene>
    <name evidence="3" type="ORF">H1R16_09430</name>
    <name evidence="2" type="ORF">H2507_06010</name>
</gene>
<accession>A0A7D7LPQ2</accession>
<organism evidence="3 4">
    <name type="scientific">Marnyiella aurantia</name>
    <dbReference type="NCBI Taxonomy" id="2758037"/>
    <lineage>
        <taxon>Bacteria</taxon>
        <taxon>Pseudomonadati</taxon>
        <taxon>Bacteroidota</taxon>
        <taxon>Flavobacteriia</taxon>
        <taxon>Flavobacteriales</taxon>
        <taxon>Weeksellaceae</taxon>
        <taxon>Marnyiella</taxon>
    </lineage>
</organism>
<sequence>MRQIQFIIAILTLLYCVNIYGQEDSVVKHQNNATIESHIHSKDTIYFKQIPTINAPDNNLDLKMWLPTFTALIVLFISNLVTLYKIRRDTTEAIKKDIITTKIKIERERLEKFYDPIYTTLKSNSSIFNSYGPHTFPQDSGILETEAAQVWRKLVENVIIPNNQKIENVIQQFSHLKENEDNLELYLQYLVHSESYRHFIINPNTLHKAFKYPSSFVGNVEHFRNVINERLKTTELKLTS</sequence>
<keyword evidence="1" id="KW-0812">Transmembrane</keyword>
<evidence type="ECO:0000256" key="1">
    <source>
        <dbReference type="SAM" id="Phobius"/>
    </source>
</evidence>
<dbReference type="EMBL" id="JACEUX010000002">
    <property type="protein sequence ID" value="MBA5246716.1"/>
    <property type="molecule type" value="Genomic_DNA"/>
</dbReference>
<feature type="transmembrane region" description="Helical" evidence="1">
    <location>
        <begin position="64"/>
        <end position="86"/>
    </location>
</feature>
<dbReference type="Proteomes" id="UP000539710">
    <property type="component" value="Unassembled WGS sequence"/>
</dbReference>
<dbReference type="RefSeq" id="WP_181886837.1">
    <property type="nucleotide sequence ID" value="NZ_CP059472.1"/>
</dbReference>
<dbReference type="EMBL" id="CP059472">
    <property type="protein sequence ID" value="QMS97934.1"/>
    <property type="molecule type" value="Genomic_DNA"/>
</dbReference>
<keyword evidence="1" id="KW-0472">Membrane</keyword>
<evidence type="ECO:0000313" key="2">
    <source>
        <dbReference type="EMBL" id="MBA5246716.1"/>
    </source>
</evidence>
<protein>
    <submittedName>
        <fullName evidence="3">Uncharacterized protein</fullName>
    </submittedName>
</protein>
<reference evidence="4" key="2">
    <citation type="submission" date="2020-07" db="EMBL/GenBank/DDBJ databases">
        <title>Chryseobacterium sp.cx-624.</title>
        <authorList>
            <person name="Yang C."/>
        </authorList>
    </citation>
    <scope>NUCLEOTIDE SEQUENCE [LARGE SCALE GENOMIC DNA]</scope>
    <source>
        <strain evidence="4">cx-624</strain>
    </source>
</reference>
<dbReference type="Proteomes" id="UP000515349">
    <property type="component" value="Chromosome"/>
</dbReference>
<evidence type="ECO:0000313" key="3">
    <source>
        <dbReference type="EMBL" id="QMS97934.1"/>
    </source>
</evidence>
<reference evidence="3" key="1">
    <citation type="submission" date="2020-07" db="EMBL/GenBank/DDBJ databases">
        <title>Chryseobacterium sp. CX-624.</title>
        <authorList>
            <person name="Yang C."/>
        </authorList>
    </citation>
    <scope>NUCLEOTIDE SEQUENCE</scope>
    <source>
        <strain evidence="3">CX-624</strain>
    </source>
</reference>
<evidence type="ECO:0000313" key="4">
    <source>
        <dbReference type="Proteomes" id="UP000515349"/>
    </source>
</evidence>
<keyword evidence="5" id="KW-1185">Reference proteome</keyword>
<dbReference type="AlphaFoldDB" id="A0A7D7LPQ2"/>
<name>A0A7D7LPQ2_9FLAO</name>
<reference evidence="5" key="3">
    <citation type="submission" date="2020-07" db="EMBL/GenBank/DDBJ databases">
        <title>Flavobacterium sp. xlx-214.</title>
        <authorList>
            <person name="Yang C."/>
        </authorList>
    </citation>
    <scope>NUCLEOTIDE SEQUENCE [LARGE SCALE GENOMIC DNA]</scope>
    <source>
        <strain evidence="5">CX-624</strain>
    </source>
</reference>
<dbReference type="KEGG" id="cbau:H1R16_09430"/>
<reference evidence="2" key="4">
    <citation type="submission" date="2020-07" db="EMBL/GenBank/DDBJ databases">
        <authorList>
            <person name="Yang C."/>
        </authorList>
    </citation>
    <scope>NUCLEOTIDE SEQUENCE</scope>
    <source>
        <strain evidence="2">Cx-624</strain>
    </source>
</reference>
<evidence type="ECO:0000313" key="5">
    <source>
        <dbReference type="Proteomes" id="UP000539710"/>
    </source>
</evidence>
<proteinExistence type="predicted"/>